<proteinExistence type="inferred from homology"/>
<dbReference type="Proteomes" id="UP000309038">
    <property type="component" value="Unassembled WGS sequence"/>
</dbReference>
<reference evidence="2 3" key="1">
    <citation type="submission" date="2019-02" db="EMBL/GenBank/DDBJ databases">
        <title>Genome sequencing of the rare red list fungi Phlebia centrifuga.</title>
        <authorList>
            <person name="Buettner E."/>
            <person name="Kellner H."/>
        </authorList>
    </citation>
    <scope>NUCLEOTIDE SEQUENCE [LARGE SCALE GENOMIC DNA]</scope>
    <source>
        <strain evidence="2 3">DSM 108282</strain>
    </source>
</reference>
<protein>
    <recommendedName>
        <fullName evidence="4">Cyclase</fullName>
    </recommendedName>
</protein>
<evidence type="ECO:0000313" key="3">
    <source>
        <dbReference type="Proteomes" id="UP000309038"/>
    </source>
</evidence>
<evidence type="ECO:0008006" key="4">
    <source>
        <dbReference type="Google" id="ProtNLM"/>
    </source>
</evidence>
<keyword evidence="3" id="KW-1185">Reference proteome</keyword>
<name>A0A4S4KH83_9APHY</name>
<dbReference type="PANTHER" id="PTHR34861:SF10">
    <property type="entry name" value="CYCLASE"/>
    <property type="match status" value="1"/>
</dbReference>
<comment type="caution">
    <text evidence="2">The sequence shown here is derived from an EMBL/GenBank/DDBJ whole genome shotgun (WGS) entry which is preliminary data.</text>
</comment>
<evidence type="ECO:0000256" key="1">
    <source>
        <dbReference type="ARBA" id="ARBA00007865"/>
    </source>
</evidence>
<dbReference type="Gene3D" id="3.50.30.50">
    <property type="entry name" value="Putative cyclase"/>
    <property type="match status" value="1"/>
</dbReference>
<dbReference type="EMBL" id="SGPJ01000157">
    <property type="protein sequence ID" value="THG97625.1"/>
    <property type="molecule type" value="Genomic_DNA"/>
</dbReference>
<evidence type="ECO:0000313" key="2">
    <source>
        <dbReference type="EMBL" id="THG97625.1"/>
    </source>
</evidence>
<dbReference type="SUPFAM" id="SSF102198">
    <property type="entry name" value="Putative cyclase"/>
    <property type="match status" value="1"/>
</dbReference>
<dbReference type="AlphaFoldDB" id="A0A4S4KH83"/>
<comment type="similarity">
    <text evidence="1">Belongs to the Cyclase 1 superfamily.</text>
</comment>
<dbReference type="InterPro" id="IPR037175">
    <property type="entry name" value="KFase_sf"/>
</dbReference>
<sequence>MADNKQLPTFDELPNFHEYTGCAWGVWGKDDQLGTINLLTEKVTGKDDMSELARELSRKGSPLFNRQPPVIQQWMKHETVNDDSIIINTQSGSQWDGLKHFGIAGHNVFYNNTPSESFYRGNLAITDPSKVSEDLIKLGIHNWAQHGICGRGVLLDLVKFYTDGGKPLPYDPWTTHAISLQDLEACAKAEGVTFRQGDILLLRIGFMQRYYSATPEERDALGSKPETFAGIEQGEDMKRFLWNNHFAAAASDQPALERWPTPEGTPHMHQTLLGLWGMPIGEFFDLELLSKTCAEAGRYTFFFSSWPLNV</sequence>
<organism evidence="2 3">
    <name type="scientific">Hermanssonia centrifuga</name>
    <dbReference type="NCBI Taxonomy" id="98765"/>
    <lineage>
        <taxon>Eukaryota</taxon>
        <taxon>Fungi</taxon>
        <taxon>Dikarya</taxon>
        <taxon>Basidiomycota</taxon>
        <taxon>Agaricomycotina</taxon>
        <taxon>Agaricomycetes</taxon>
        <taxon>Polyporales</taxon>
        <taxon>Meruliaceae</taxon>
        <taxon>Hermanssonia</taxon>
    </lineage>
</organism>
<dbReference type="PANTHER" id="PTHR34861">
    <property type="match status" value="1"/>
</dbReference>
<dbReference type="Pfam" id="PF04199">
    <property type="entry name" value="Cyclase"/>
    <property type="match status" value="1"/>
</dbReference>
<dbReference type="GO" id="GO:0019441">
    <property type="term" value="P:L-tryptophan catabolic process to kynurenine"/>
    <property type="evidence" value="ECO:0007669"/>
    <property type="project" value="InterPro"/>
</dbReference>
<dbReference type="InterPro" id="IPR007325">
    <property type="entry name" value="KFase/CYL"/>
</dbReference>
<accession>A0A4S4KH83</accession>
<gene>
    <name evidence="2" type="ORF">EW026_g4405</name>
</gene>
<dbReference type="GO" id="GO:0004061">
    <property type="term" value="F:arylformamidase activity"/>
    <property type="evidence" value="ECO:0007669"/>
    <property type="project" value="InterPro"/>
</dbReference>